<reference evidence="1" key="1">
    <citation type="submission" date="2023-08" db="EMBL/GenBank/DDBJ databases">
        <title>Methanolobus mangrovi sp. nov. and Methanolobus sediminis sp. nov, two novel methylotrophic methanogens isolated from mangrove sediments in China.</title>
        <authorList>
            <person name="Zhou J."/>
        </authorList>
    </citation>
    <scope>NUCLEOTIDE SEQUENCE</scope>
    <source>
        <strain evidence="1">FTZ2</strain>
    </source>
</reference>
<dbReference type="GeneID" id="84229326"/>
<accession>A0AA51UH51</accession>
<gene>
    <name evidence="1" type="ORF">RE476_04255</name>
</gene>
<dbReference type="RefSeq" id="WP_309309166.1">
    <property type="nucleotide sequence ID" value="NZ_CP133594.1"/>
</dbReference>
<dbReference type="KEGG" id="mmav:RE476_04255"/>
<evidence type="ECO:0000313" key="2">
    <source>
        <dbReference type="Proteomes" id="UP001183006"/>
    </source>
</evidence>
<sequence>MIKTNVVLQIDDVQENFNMEKKKTVDNIKSMNIIRDRLEQKKE</sequence>
<organism evidence="1 2">
    <name type="scientific">Methanolobus mangrovi</name>
    <dbReference type="NCBI Taxonomy" id="3072977"/>
    <lineage>
        <taxon>Archaea</taxon>
        <taxon>Methanobacteriati</taxon>
        <taxon>Methanobacteriota</taxon>
        <taxon>Stenosarchaea group</taxon>
        <taxon>Methanomicrobia</taxon>
        <taxon>Methanosarcinales</taxon>
        <taxon>Methanosarcinaceae</taxon>
        <taxon>Methanolobus</taxon>
    </lineage>
</organism>
<dbReference type="AlphaFoldDB" id="A0AA51UH51"/>
<dbReference type="EMBL" id="CP133594">
    <property type="protein sequence ID" value="WMW23050.1"/>
    <property type="molecule type" value="Genomic_DNA"/>
</dbReference>
<keyword evidence="2" id="KW-1185">Reference proteome</keyword>
<dbReference type="Proteomes" id="UP001183006">
    <property type="component" value="Chromosome"/>
</dbReference>
<protein>
    <submittedName>
        <fullName evidence="1">Uncharacterized protein</fullName>
    </submittedName>
</protein>
<evidence type="ECO:0000313" key="1">
    <source>
        <dbReference type="EMBL" id="WMW23050.1"/>
    </source>
</evidence>
<name>A0AA51UH51_9EURY</name>
<proteinExistence type="predicted"/>